<feature type="region of interest" description="Disordered" evidence="3">
    <location>
        <begin position="214"/>
        <end position="234"/>
    </location>
</feature>
<dbReference type="PANTHER" id="PTHR28629">
    <property type="entry name" value="TRIOKINASE/FMN CYCLASE"/>
    <property type="match status" value="1"/>
</dbReference>
<dbReference type="FunFam" id="1.25.40.340:FF:000002">
    <property type="entry name" value="Dihydroxyacetone kinase, L subunit"/>
    <property type="match status" value="1"/>
</dbReference>
<dbReference type="Pfam" id="PF02734">
    <property type="entry name" value="Dak2"/>
    <property type="match status" value="1"/>
</dbReference>
<dbReference type="GO" id="GO:0019563">
    <property type="term" value="P:glycerol catabolic process"/>
    <property type="evidence" value="ECO:0007669"/>
    <property type="project" value="TreeGrafter"/>
</dbReference>
<dbReference type="PROSITE" id="PS51480">
    <property type="entry name" value="DHAL"/>
    <property type="match status" value="1"/>
</dbReference>
<dbReference type="InterPro" id="IPR004007">
    <property type="entry name" value="DhaL_dom"/>
</dbReference>
<keyword evidence="6" id="KW-1185">Reference proteome</keyword>
<evidence type="ECO:0000256" key="2">
    <source>
        <dbReference type="ARBA" id="ARBA00022777"/>
    </source>
</evidence>
<dbReference type="InterPro" id="IPR036117">
    <property type="entry name" value="DhaL_dom_sf"/>
</dbReference>
<dbReference type="AlphaFoldDB" id="A0AAF1K9N7"/>
<gene>
    <name evidence="5" type="primary">dhaL</name>
    <name evidence="5" type="ORF">PR017_15910</name>
</gene>
<evidence type="ECO:0000256" key="1">
    <source>
        <dbReference type="ARBA" id="ARBA00022679"/>
    </source>
</evidence>
<dbReference type="GO" id="GO:0004371">
    <property type="term" value="F:glycerone kinase activity"/>
    <property type="evidence" value="ECO:0007669"/>
    <property type="project" value="InterPro"/>
</dbReference>
<dbReference type="Gene3D" id="1.25.40.340">
    <property type="match status" value="1"/>
</dbReference>
<evidence type="ECO:0000259" key="4">
    <source>
        <dbReference type="PROSITE" id="PS51480"/>
    </source>
</evidence>
<dbReference type="RefSeq" id="WP_111219358.1">
    <property type="nucleotide sequence ID" value="NZ_CP117255.1"/>
</dbReference>
<dbReference type="InterPro" id="IPR050861">
    <property type="entry name" value="Dihydroxyacetone_Kinase"/>
</dbReference>
<dbReference type="EMBL" id="CP117255">
    <property type="protein sequence ID" value="WFR95252.1"/>
    <property type="molecule type" value="Genomic_DNA"/>
</dbReference>
<proteinExistence type="predicted"/>
<dbReference type="InterPro" id="IPR012737">
    <property type="entry name" value="DhaK_L_YcgS"/>
</dbReference>
<dbReference type="Proteomes" id="UP000249499">
    <property type="component" value="Chromosome"/>
</dbReference>
<dbReference type="SMART" id="SM01120">
    <property type="entry name" value="Dak2"/>
    <property type="match status" value="1"/>
</dbReference>
<keyword evidence="2 5" id="KW-0418">Kinase</keyword>
<organism evidence="5 6">
    <name type="scientific">Rhizobium tumorigenes</name>
    <dbReference type="NCBI Taxonomy" id="2041385"/>
    <lineage>
        <taxon>Bacteria</taxon>
        <taxon>Pseudomonadati</taxon>
        <taxon>Pseudomonadota</taxon>
        <taxon>Alphaproteobacteria</taxon>
        <taxon>Hyphomicrobiales</taxon>
        <taxon>Rhizobiaceae</taxon>
        <taxon>Rhizobium/Agrobacterium group</taxon>
        <taxon>Rhizobium</taxon>
    </lineage>
</organism>
<accession>A0AAF1K9N7</accession>
<feature type="domain" description="DhaL" evidence="4">
    <location>
        <begin position="7"/>
        <end position="209"/>
    </location>
</feature>
<reference evidence="6" key="2">
    <citation type="journal article" date="2023" name="MicrobiologyOpen">
        <title>Genomics of the tumorigenes clade of the family Rhizobiaceae and description of Rhizobium rhododendri sp. nov.</title>
        <authorList>
            <person name="Kuzmanovic N."/>
            <person name="diCenzo G.C."/>
            <person name="Bunk B."/>
            <person name="Sproeer C."/>
            <person name="Fruehling A."/>
            <person name="Neumann-Schaal M."/>
            <person name="Overmann J."/>
            <person name="Smalla K."/>
        </authorList>
    </citation>
    <scope>NUCLEOTIDE SEQUENCE [LARGE SCALE GENOMIC DNA]</scope>
    <source>
        <strain evidence="6">1078</strain>
    </source>
</reference>
<dbReference type="KEGG" id="rtu:PR017_15910"/>
<evidence type="ECO:0000256" key="3">
    <source>
        <dbReference type="SAM" id="MobiDB-lite"/>
    </source>
</evidence>
<dbReference type="SUPFAM" id="SSF101473">
    <property type="entry name" value="DhaL-like"/>
    <property type="match status" value="1"/>
</dbReference>
<evidence type="ECO:0000313" key="6">
    <source>
        <dbReference type="Proteomes" id="UP000249499"/>
    </source>
</evidence>
<reference evidence="5 6" key="1">
    <citation type="journal article" date="2018" name="Sci. Rep.">
        <title>Rhizobium tumorigenes sp. nov., a novel plant tumorigenic bacterium isolated from cane gall tumors on thornless blackberry.</title>
        <authorList>
            <person name="Kuzmanovi N."/>
            <person name="Smalla K."/>
            <person name="Gronow S."/>
            <person name="PuBawska J."/>
        </authorList>
    </citation>
    <scope>NUCLEOTIDE SEQUENCE [LARGE SCALE GENOMIC DNA]</scope>
    <source>
        <strain evidence="5 6">1078</strain>
    </source>
</reference>
<dbReference type="PANTHER" id="PTHR28629:SF4">
    <property type="entry name" value="TRIOKINASE_FMN CYCLASE"/>
    <property type="match status" value="1"/>
</dbReference>
<evidence type="ECO:0000313" key="5">
    <source>
        <dbReference type="EMBL" id="WFR95252.1"/>
    </source>
</evidence>
<dbReference type="GO" id="GO:0005829">
    <property type="term" value="C:cytosol"/>
    <property type="evidence" value="ECO:0007669"/>
    <property type="project" value="TreeGrafter"/>
</dbReference>
<keyword evidence="1" id="KW-0808">Transferase</keyword>
<protein>
    <submittedName>
        <fullName evidence="5">Dihydroxyacetone kinase subunit DhaL</fullName>
    </submittedName>
</protein>
<name>A0AAF1K9N7_9HYPH</name>
<sequence length="234" mass="24287">MTESAARSLGRMFHDISAAIDRQKDRLTSLDGAIGDADHGITMSLGFHAVTMELAHLDLDTAAASTVFATAASTFLDAVGASTGPLYASAFLKVAKVLETDASLSLANQVAVIEALTLGIQQRGKGQRGDKTMLDAWIPAMEAALAAKAEKTTPSDMWRRVIAAAETGASATSSMVAARGRAARLGQRSLGHIDPGAASAAIILRAMMDTLATHPASPDDPWTDTAGINVRANE</sequence>
<dbReference type="NCBIfam" id="TIGR02365">
    <property type="entry name" value="dha_L_ycgS"/>
    <property type="match status" value="1"/>
</dbReference>